<evidence type="ECO:0000256" key="5">
    <source>
        <dbReference type="ARBA" id="ARBA00015611"/>
    </source>
</evidence>
<accession>A0A7J5UL09</accession>
<dbReference type="InterPro" id="IPR014782">
    <property type="entry name" value="Peptidase_M1_dom"/>
</dbReference>
<feature type="domain" description="Aminopeptidase N-like N-terminal" evidence="16">
    <location>
        <begin position="105"/>
        <end position="188"/>
    </location>
</feature>
<dbReference type="InterPro" id="IPR045357">
    <property type="entry name" value="Aminopeptidase_N-like_N"/>
</dbReference>
<dbReference type="Pfam" id="PF11838">
    <property type="entry name" value="ERAP1_C"/>
    <property type="match status" value="1"/>
</dbReference>
<reference evidence="17 18" key="1">
    <citation type="submission" date="2019-10" db="EMBL/GenBank/DDBJ databases">
        <title>Georgenia wutianyii sp. nov. and Georgenia yuyongxinii sp. nov. isolated from plateau pika (Ochotona curzoniae) in the Qinghai-Tibet plateau of China.</title>
        <authorList>
            <person name="Tian Z."/>
        </authorList>
    </citation>
    <scope>NUCLEOTIDE SEQUENCE [LARGE SCALE GENOMIC DNA]</scope>
    <source>
        <strain evidence="17 18">DSM 21501</strain>
    </source>
</reference>
<evidence type="ECO:0000256" key="6">
    <source>
        <dbReference type="ARBA" id="ARBA00022438"/>
    </source>
</evidence>
<evidence type="ECO:0000256" key="9">
    <source>
        <dbReference type="ARBA" id="ARBA00022801"/>
    </source>
</evidence>
<dbReference type="OrthoDB" id="100605at2"/>
<evidence type="ECO:0000256" key="10">
    <source>
        <dbReference type="ARBA" id="ARBA00022833"/>
    </source>
</evidence>
<dbReference type="InterPro" id="IPR024571">
    <property type="entry name" value="ERAP1-like_C_dom"/>
</dbReference>
<dbReference type="SUPFAM" id="SSF55486">
    <property type="entry name" value="Metalloproteases ('zincins'), catalytic domain"/>
    <property type="match status" value="1"/>
</dbReference>
<dbReference type="FunFam" id="2.60.40.1730:FF:000010">
    <property type="entry name" value="Putative aminopeptidase N"/>
    <property type="match status" value="1"/>
</dbReference>
<dbReference type="Gene3D" id="2.60.40.1730">
    <property type="entry name" value="tricorn interacting facor f3 domain"/>
    <property type="match status" value="1"/>
</dbReference>
<dbReference type="InterPro" id="IPR050344">
    <property type="entry name" value="Peptidase_M1_aminopeptidases"/>
</dbReference>
<keyword evidence="9 17" id="KW-0378">Hydrolase</keyword>
<dbReference type="Proteomes" id="UP000451860">
    <property type="component" value="Unassembled WGS sequence"/>
</dbReference>
<comment type="caution">
    <text evidence="17">The sequence shown here is derived from an EMBL/GenBank/DDBJ whole genome shotgun (WGS) entry which is preliminary data.</text>
</comment>
<feature type="domain" description="Peptidase M1 membrane alanine aminopeptidase" evidence="14">
    <location>
        <begin position="231"/>
        <end position="444"/>
    </location>
</feature>
<evidence type="ECO:0000256" key="8">
    <source>
        <dbReference type="ARBA" id="ARBA00022723"/>
    </source>
</evidence>
<dbReference type="GO" id="GO:0008270">
    <property type="term" value="F:zinc ion binding"/>
    <property type="evidence" value="ECO:0007669"/>
    <property type="project" value="InterPro"/>
</dbReference>
<dbReference type="Gene3D" id="1.10.390.10">
    <property type="entry name" value="Neutral Protease Domain 2"/>
    <property type="match status" value="1"/>
</dbReference>
<evidence type="ECO:0000256" key="12">
    <source>
        <dbReference type="ARBA" id="ARBA00029811"/>
    </source>
</evidence>
<dbReference type="GO" id="GO:0042277">
    <property type="term" value="F:peptide binding"/>
    <property type="evidence" value="ECO:0007669"/>
    <property type="project" value="TreeGrafter"/>
</dbReference>
<dbReference type="RefSeq" id="WP_152202426.1">
    <property type="nucleotide sequence ID" value="NZ_VUKF01000014.1"/>
</dbReference>
<dbReference type="EMBL" id="WHJE01000098">
    <property type="protein sequence ID" value="KAE8763057.1"/>
    <property type="molecule type" value="Genomic_DNA"/>
</dbReference>
<dbReference type="FunFam" id="1.10.390.10:FF:000004">
    <property type="entry name" value="Aminopeptidase N"/>
    <property type="match status" value="1"/>
</dbReference>
<comment type="similarity">
    <text evidence="3">Belongs to the peptidase M1 family.</text>
</comment>
<gene>
    <name evidence="17" type="primary">pepN</name>
    <name evidence="17" type="ORF">GB883_16180</name>
</gene>
<evidence type="ECO:0000256" key="11">
    <source>
        <dbReference type="ARBA" id="ARBA00023049"/>
    </source>
</evidence>
<evidence type="ECO:0000256" key="3">
    <source>
        <dbReference type="ARBA" id="ARBA00010136"/>
    </source>
</evidence>
<dbReference type="GO" id="GO:0043171">
    <property type="term" value="P:peptide catabolic process"/>
    <property type="evidence" value="ECO:0007669"/>
    <property type="project" value="TreeGrafter"/>
</dbReference>
<dbReference type="Pfam" id="PF01433">
    <property type="entry name" value="Peptidase_M1"/>
    <property type="match status" value="1"/>
</dbReference>
<dbReference type="GO" id="GO:0070006">
    <property type="term" value="F:metalloaminopeptidase activity"/>
    <property type="evidence" value="ECO:0007669"/>
    <property type="project" value="TreeGrafter"/>
</dbReference>
<feature type="domain" description="ERAP1-like C-terminal" evidence="15">
    <location>
        <begin position="527"/>
        <end position="844"/>
    </location>
</feature>
<evidence type="ECO:0000259" key="15">
    <source>
        <dbReference type="Pfam" id="PF11838"/>
    </source>
</evidence>
<dbReference type="AlphaFoldDB" id="A0A7J5UL09"/>
<dbReference type="EC" id="3.4.11.2" evidence="4"/>
<dbReference type="InterPro" id="IPR027268">
    <property type="entry name" value="Peptidase_M4/M1_CTD_sf"/>
</dbReference>
<dbReference type="CDD" id="cd09602">
    <property type="entry name" value="M1_APN"/>
    <property type="match status" value="1"/>
</dbReference>
<evidence type="ECO:0000256" key="13">
    <source>
        <dbReference type="ARBA" id="ARBA00031533"/>
    </source>
</evidence>
<organism evidence="17 18">
    <name type="scientific">Georgenia thermotolerans</name>
    <dbReference type="NCBI Taxonomy" id="527326"/>
    <lineage>
        <taxon>Bacteria</taxon>
        <taxon>Bacillati</taxon>
        <taxon>Actinomycetota</taxon>
        <taxon>Actinomycetes</taxon>
        <taxon>Micrococcales</taxon>
        <taxon>Bogoriellaceae</taxon>
        <taxon>Georgenia</taxon>
    </lineage>
</organism>
<evidence type="ECO:0000256" key="7">
    <source>
        <dbReference type="ARBA" id="ARBA00022670"/>
    </source>
</evidence>
<keyword evidence="11" id="KW-0482">Metalloprotease</keyword>
<dbReference type="Pfam" id="PF17900">
    <property type="entry name" value="Peptidase_M1_N"/>
    <property type="match status" value="1"/>
</dbReference>
<dbReference type="GO" id="GO:0016020">
    <property type="term" value="C:membrane"/>
    <property type="evidence" value="ECO:0007669"/>
    <property type="project" value="TreeGrafter"/>
</dbReference>
<dbReference type="GO" id="GO:0006508">
    <property type="term" value="P:proteolysis"/>
    <property type="evidence" value="ECO:0007669"/>
    <property type="project" value="UniProtKB-KW"/>
</dbReference>
<evidence type="ECO:0000313" key="17">
    <source>
        <dbReference type="EMBL" id="KAE8763057.1"/>
    </source>
</evidence>
<evidence type="ECO:0000256" key="2">
    <source>
        <dbReference type="ARBA" id="ARBA00001947"/>
    </source>
</evidence>
<dbReference type="SUPFAM" id="SSF63737">
    <property type="entry name" value="Leukotriene A4 hydrolase N-terminal domain"/>
    <property type="match status" value="1"/>
</dbReference>
<name>A0A7J5UL09_9MICO</name>
<evidence type="ECO:0000256" key="1">
    <source>
        <dbReference type="ARBA" id="ARBA00000098"/>
    </source>
</evidence>
<dbReference type="PANTHER" id="PTHR11533">
    <property type="entry name" value="PROTEASE M1 ZINC METALLOPROTEASE"/>
    <property type="match status" value="1"/>
</dbReference>
<sequence length="858" mass="93477">MPGENLTRAEAQERARTLATSSYDVVLDLTRGDRVFGSTTTVRFTATPGASTFIDLIAESVEEITLNGQAVDTSAFADSRIALDGLAADNELRVVATCRYMNTGEGLHRFVDPVDGETYLYTQFEVADSRRVFAVFEQPDLKATFAFTVTAPAHWTVVANTATPEPEPAGDGVATWRFAPTQVISSYLTALVAGPYHGVTGELTSRDGRTIPLGVYCRASLAEHLDAEEIMDITRAGFAFYEEAFDRPYPFTKYDQLFVPEFNAGAMENAGAVTFLENYVFRSKVPEATVERRAVTILHELAHMWFGDLVTMRWWNDLWLNESFAEFASHLATAEATRWTSAWTTFSSLEKAWAYNQDQLPSTHPIVAPINDLEDVEVNFDGITYAKGASVLKQLVAWVGRDAFLEGLRRYFAKHAFANTELRDLLVELEAASGRDLAAWSKVWLEEAGVTLLRPEVETDAEGTITSFALLQEAPAEHPTLRPHRLVVGGYDVAEDGALRRTERIELDVDGARTEVPALVGKRRPDLVLVNDEDLAYAKVRLDERSLATAVAHLDGFAESLPRALVLASAWDMTRDGEWAARDFVDLVLTAVATETDSSVVLVLLRQLATALTSYSAPETRADLEARAADRLLELARAAAPGSDTQLQLVRALAAHAVTDAQLDVVAALLAGTTTLEGLTVDTDLRWVLLQGLVAGGRAGAAEIDAELERDATATGQQQAARARAAVPTMANKARAWADVVESDTLPNAVQSNVIGGFSQVHDRALLVPFAGAYFDALEKVWAERTNEMAQNIVVGLYPYKLAGLADALGVDVVALTQGWLDAHEDASPALRRLVVENLDAARRAVRAQAADRLAHQG</sequence>
<evidence type="ECO:0000256" key="4">
    <source>
        <dbReference type="ARBA" id="ARBA00012564"/>
    </source>
</evidence>
<dbReference type="InterPro" id="IPR042097">
    <property type="entry name" value="Aminopeptidase_N-like_N_sf"/>
</dbReference>
<keyword evidence="6 17" id="KW-0031">Aminopeptidase</keyword>
<keyword evidence="8" id="KW-0479">Metal-binding</keyword>
<dbReference type="GO" id="GO:0005737">
    <property type="term" value="C:cytoplasm"/>
    <property type="evidence" value="ECO:0007669"/>
    <property type="project" value="TreeGrafter"/>
</dbReference>
<dbReference type="PANTHER" id="PTHR11533:SF174">
    <property type="entry name" value="PUROMYCIN-SENSITIVE AMINOPEPTIDASE-RELATED"/>
    <property type="match status" value="1"/>
</dbReference>
<comment type="cofactor">
    <cofactor evidence="2">
        <name>Zn(2+)</name>
        <dbReference type="ChEBI" id="CHEBI:29105"/>
    </cofactor>
</comment>
<proteinExistence type="inferred from homology"/>
<dbReference type="NCBIfam" id="TIGR02412">
    <property type="entry name" value="pepN_strep_liv"/>
    <property type="match status" value="1"/>
</dbReference>
<dbReference type="InterPro" id="IPR001930">
    <property type="entry name" value="Peptidase_M1"/>
</dbReference>
<keyword evidence="10" id="KW-0862">Zinc</keyword>
<evidence type="ECO:0000259" key="16">
    <source>
        <dbReference type="Pfam" id="PF17900"/>
    </source>
</evidence>
<dbReference type="GO" id="GO:0016285">
    <property type="term" value="F:alanyl aminopeptidase activity"/>
    <property type="evidence" value="ECO:0007669"/>
    <property type="project" value="UniProtKB-EC"/>
</dbReference>
<dbReference type="InterPro" id="IPR012778">
    <property type="entry name" value="Pept_M1_aminopeptidase"/>
</dbReference>
<comment type="catalytic activity">
    <reaction evidence="1">
        <text>Release of an N-terminal amino acid, Xaa-|-Yaa- from a peptide, amide or arylamide. Xaa is preferably Ala, but may be most amino acids including Pro (slow action). When a terminal hydrophobic residue is followed by a prolyl residue, the two may be released as an intact Xaa-Pro dipeptide.</text>
        <dbReference type="EC" id="3.4.11.2"/>
    </reaction>
</comment>
<dbReference type="PRINTS" id="PR00756">
    <property type="entry name" value="ALADIPTASE"/>
</dbReference>
<dbReference type="GO" id="GO:0005615">
    <property type="term" value="C:extracellular space"/>
    <property type="evidence" value="ECO:0007669"/>
    <property type="project" value="TreeGrafter"/>
</dbReference>
<protein>
    <recommendedName>
        <fullName evidence="5">Aminopeptidase N</fullName>
        <ecNumber evidence="4">3.4.11.2</ecNumber>
    </recommendedName>
    <alternativeName>
        <fullName evidence="12">Alanine aminopeptidase</fullName>
    </alternativeName>
    <alternativeName>
        <fullName evidence="13">Lysyl aminopeptidase</fullName>
    </alternativeName>
</protein>
<keyword evidence="7" id="KW-0645">Protease</keyword>
<evidence type="ECO:0000313" key="18">
    <source>
        <dbReference type="Proteomes" id="UP000451860"/>
    </source>
</evidence>
<evidence type="ECO:0000259" key="14">
    <source>
        <dbReference type="Pfam" id="PF01433"/>
    </source>
</evidence>
<keyword evidence="18" id="KW-1185">Reference proteome</keyword>